<keyword evidence="1" id="KW-0217">Developmental protein</keyword>
<dbReference type="SUPFAM" id="SSF57196">
    <property type="entry name" value="EGF/Laminin"/>
    <property type="match status" value="2"/>
</dbReference>
<dbReference type="EMBL" id="JBJKFK010000743">
    <property type="protein sequence ID" value="KAL3315481.1"/>
    <property type="molecule type" value="Genomic_DNA"/>
</dbReference>
<feature type="domain" description="EGF-like" evidence="9">
    <location>
        <begin position="339"/>
        <end position="384"/>
    </location>
</feature>
<evidence type="ECO:0000256" key="6">
    <source>
        <dbReference type="SAM" id="MobiDB-lite"/>
    </source>
</evidence>
<comment type="caution">
    <text evidence="5">Lacks conserved residue(s) required for the propagation of feature annotation.</text>
</comment>
<evidence type="ECO:0000256" key="3">
    <source>
        <dbReference type="ARBA" id="ARBA00022737"/>
    </source>
</evidence>
<dbReference type="InterPro" id="IPR051830">
    <property type="entry name" value="NOTCH_homolog"/>
</dbReference>
<feature type="domain" description="EGF-like" evidence="9">
    <location>
        <begin position="248"/>
        <end position="293"/>
    </location>
</feature>
<name>A0ABD2Q7D8_9PLAT</name>
<dbReference type="PANTHER" id="PTHR24033">
    <property type="entry name" value="EGF-LIKE DOMAIN-CONTAINING PROTEIN"/>
    <property type="match status" value="1"/>
</dbReference>
<comment type="caution">
    <text evidence="10">The sequence shown here is derived from an EMBL/GenBank/DDBJ whole genome shotgun (WGS) entry which is preliminary data.</text>
</comment>
<evidence type="ECO:0000256" key="8">
    <source>
        <dbReference type="SAM" id="SignalP"/>
    </source>
</evidence>
<dbReference type="FunFam" id="2.10.25.10:FF:000699">
    <property type="entry name" value="Uncharacterized protein, isoform C"/>
    <property type="match status" value="1"/>
</dbReference>
<dbReference type="InterPro" id="IPR001774">
    <property type="entry name" value="DSL"/>
</dbReference>
<feature type="region of interest" description="Disordered" evidence="6">
    <location>
        <begin position="401"/>
        <end position="434"/>
    </location>
</feature>
<sequence>MKNYLMFIFLVNFAALFWLNECNSQVSIEVIYKDYSNSKAEFTGGICKHKIFLFEKDECKPKFSLSVLNDKNETLVEDSVASDDYTNKIEFARDKNWHGTGKDFRKLEFTSSEEVIASTKYLSLFSNIVNDDTGQGLISSESIQFDSILPIPLYEIGEFKQFSGLVCAPHFYTQYCDVFCQDVEHGTCDENGVLVCEKGFKGTKCELKDPCYVYGKPVCRNNGTCVASDEQEFTCKCTNEYLGKTCDIKNPCVETADFCLNGGICVPELDTEGTIYNPVCLCPQSYSYGEHCEGRNYCFTEDNTPMCNEAIKTCTSNADSKSYMCDCKAEDKYGIDCDLPNPCGTESKPYCFHDGQCSFTQSPNNEILSVLCKCPPDYQGERCEICKIDSIFLFLATFSTESPSTTTETPSTERPTTTGIPTTEAPTVTTTEGPIPPDAPIWAIKCPDSSEIIVDVFLRPLSAVMRRFLVENLSAITFRLVEVTTGKRLSREDTYFLLFKNQEDIRIFSRDMEKDIGLHLYGIEPDTNTISIGALVGFILLGLFLILAVVGAGLLFRLRQKRKATNSVRIV</sequence>
<feature type="transmembrane region" description="Helical" evidence="7">
    <location>
        <begin position="532"/>
        <end position="556"/>
    </location>
</feature>
<feature type="chain" id="PRO_5044836934" description="EGF-like domain-containing protein" evidence="8">
    <location>
        <begin position="25"/>
        <end position="571"/>
    </location>
</feature>
<keyword evidence="2 5" id="KW-0245">EGF-like domain</keyword>
<evidence type="ECO:0000256" key="5">
    <source>
        <dbReference type="PROSITE-ProRule" id="PRU00076"/>
    </source>
</evidence>
<keyword evidence="7" id="KW-0812">Transmembrane</keyword>
<dbReference type="PROSITE" id="PS50026">
    <property type="entry name" value="EGF_3"/>
    <property type="match status" value="3"/>
</dbReference>
<dbReference type="Gene3D" id="2.10.25.140">
    <property type="match status" value="1"/>
</dbReference>
<gene>
    <name evidence="10" type="ORF">Ciccas_005889</name>
</gene>
<protein>
    <recommendedName>
        <fullName evidence="9">EGF-like domain-containing protein</fullName>
    </recommendedName>
</protein>
<dbReference type="Proteomes" id="UP001626550">
    <property type="component" value="Unassembled WGS sequence"/>
</dbReference>
<dbReference type="Pfam" id="PF01414">
    <property type="entry name" value="DSL"/>
    <property type="match status" value="1"/>
</dbReference>
<feature type="disulfide bond" evidence="5">
    <location>
        <begin position="374"/>
        <end position="383"/>
    </location>
</feature>
<evidence type="ECO:0000313" key="10">
    <source>
        <dbReference type="EMBL" id="KAL3315481.1"/>
    </source>
</evidence>
<evidence type="ECO:0000256" key="2">
    <source>
        <dbReference type="ARBA" id="ARBA00022536"/>
    </source>
</evidence>
<feature type="domain" description="EGF-like" evidence="9">
    <location>
        <begin position="207"/>
        <end position="247"/>
    </location>
</feature>
<feature type="signal peptide" evidence="8">
    <location>
        <begin position="1"/>
        <end position="24"/>
    </location>
</feature>
<dbReference type="PROSITE" id="PS00022">
    <property type="entry name" value="EGF_1"/>
    <property type="match status" value="2"/>
</dbReference>
<evidence type="ECO:0000256" key="1">
    <source>
        <dbReference type="ARBA" id="ARBA00022473"/>
    </source>
</evidence>
<organism evidence="10 11">
    <name type="scientific">Cichlidogyrus casuarinus</name>
    <dbReference type="NCBI Taxonomy" id="1844966"/>
    <lineage>
        <taxon>Eukaryota</taxon>
        <taxon>Metazoa</taxon>
        <taxon>Spiralia</taxon>
        <taxon>Lophotrochozoa</taxon>
        <taxon>Platyhelminthes</taxon>
        <taxon>Monogenea</taxon>
        <taxon>Monopisthocotylea</taxon>
        <taxon>Dactylogyridea</taxon>
        <taxon>Ancyrocephalidae</taxon>
        <taxon>Cichlidogyrus</taxon>
    </lineage>
</organism>
<evidence type="ECO:0000259" key="9">
    <source>
        <dbReference type="PROSITE" id="PS50026"/>
    </source>
</evidence>
<reference evidence="10 11" key="1">
    <citation type="submission" date="2024-11" db="EMBL/GenBank/DDBJ databases">
        <title>Adaptive evolution of stress response genes in parasites aligns with host niche diversity.</title>
        <authorList>
            <person name="Hahn C."/>
            <person name="Resl P."/>
        </authorList>
    </citation>
    <scope>NUCLEOTIDE SEQUENCE [LARGE SCALE GENOMIC DNA]</scope>
    <source>
        <strain evidence="10">EGGRZ-B1_66</strain>
        <tissue evidence="10">Body</tissue>
    </source>
</reference>
<proteinExistence type="predicted"/>
<dbReference type="SMART" id="SM00051">
    <property type="entry name" value="DSL"/>
    <property type="match status" value="1"/>
</dbReference>
<evidence type="ECO:0000256" key="4">
    <source>
        <dbReference type="ARBA" id="ARBA00023157"/>
    </source>
</evidence>
<feature type="compositionally biased region" description="Low complexity" evidence="6">
    <location>
        <begin position="401"/>
        <end position="432"/>
    </location>
</feature>
<dbReference type="Gene3D" id="2.10.25.10">
    <property type="entry name" value="Laminin"/>
    <property type="match status" value="3"/>
</dbReference>
<accession>A0ABD2Q7D8</accession>
<keyword evidence="8" id="KW-0732">Signal</keyword>
<dbReference type="InterPro" id="IPR000742">
    <property type="entry name" value="EGF"/>
</dbReference>
<keyword evidence="4 5" id="KW-1015">Disulfide bond</keyword>
<dbReference type="PANTHER" id="PTHR24033:SF151">
    <property type="entry name" value="NOTCH 2"/>
    <property type="match status" value="1"/>
</dbReference>
<evidence type="ECO:0000313" key="11">
    <source>
        <dbReference type="Proteomes" id="UP001626550"/>
    </source>
</evidence>
<keyword evidence="11" id="KW-1185">Reference proteome</keyword>
<keyword evidence="7" id="KW-0472">Membrane</keyword>
<dbReference type="AlphaFoldDB" id="A0ABD2Q7D8"/>
<dbReference type="SMART" id="SM00181">
    <property type="entry name" value="EGF"/>
    <property type="match status" value="4"/>
</dbReference>
<keyword evidence="7" id="KW-1133">Transmembrane helix</keyword>
<keyword evidence="3" id="KW-0677">Repeat</keyword>
<feature type="disulfide bond" evidence="5">
    <location>
        <begin position="237"/>
        <end position="246"/>
    </location>
</feature>
<evidence type="ECO:0000256" key="7">
    <source>
        <dbReference type="SAM" id="Phobius"/>
    </source>
</evidence>